<accession>A0A857JB99</accession>
<reference evidence="15 16" key="1">
    <citation type="submission" date="2020-01" db="EMBL/GenBank/DDBJ databases">
        <title>Genome sequencing of strain KACC 21265.</title>
        <authorList>
            <person name="Heo J."/>
            <person name="Kim S.-J."/>
            <person name="Kim J.-S."/>
            <person name="Hong S.-B."/>
            <person name="Kwon S.-W."/>
        </authorList>
    </citation>
    <scope>NUCLEOTIDE SEQUENCE [LARGE SCALE GENOMIC DNA]</scope>
    <source>
        <strain evidence="15 16">KACC 21265</strain>
    </source>
</reference>
<feature type="binding site" description="axial binding residue" evidence="12">
    <location>
        <position position="354"/>
    </location>
    <ligand>
        <name>heme c</name>
        <dbReference type="ChEBI" id="CHEBI:61717"/>
        <label>3</label>
    </ligand>
    <ligandPart>
        <name>Fe</name>
        <dbReference type="ChEBI" id="CHEBI:18248"/>
    </ligandPart>
</feature>
<protein>
    <submittedName>
        <fullName evidence="15">C-type cytochrome</fullName>
    </submittedName>
</protein>
<evidence type="ECO:0000256" key="13">
    <source>
        <dbReference type="SAM" id="SignalP"/>
    </source>
</evidence>
<keyword evidence="16" id="KW-1185">Reference proteome</keyword>
<dbReference type="InterPro" id="IPR036909">
    <property type="entry name" value="Cyt_c-like_dom_sf"/>
</dbReference>
<keyword evidence="7" id="KW-0677">Repeat</keyword>
<dbReference type="GO" id="GO:0020037">
    <property type="term" value="F:heme binding"/>
    <property type="evidence" value="ECO:0007669"/>
    <property type="project" value="InterPro"/>
</dbReference>
<evidence type="ECO:0000256" key="7">
    <source>
        <dbReference type="ARBA" id="ARBA00022737"/>
    </source>
</evidence>
<dbReference type="GO" id="GO:0005886">
    <property type="term" value="C:plasma membrane"/>
    <property type="evidence" value="ECO:0007669"/>
    <property type="project" value="UniProtKB-SubCell"/>
</dbReference>
<dbReference type="SUPFAM" id="SSF46626">
    <property type="entry name" value="Cytochrome c"/>
    <property type="match status" value="3"/>
</dbReference>
<dbReference type="GO" id="GO:0005506">
    <property type="term" value="F:iron ion binding"/>
    <property type="evidence" value="ECO:0007669"/>
    <property type="project" value="InterPro"/>
</dbReference>
<keyword evidence="6 13" id="KW-0732">Signal</keyword>
<name>A0A857JB99_9BURK</name>
<dbReference type="PIRSF" id="PIRSF000018">
    <property type="entry name" value="Mb_ADH_cyt_c"/>
    <property type="match status" value="1"/>
</dbReference>
<dbReference type="KEGG" id="xyk:GT347_26885"/>
<evidence type="ECO:0000256" key="6">
    <source>
        <dbReference type="ARBA" id="ARBA00022729"/>
    </source>
</evidence>
<dbReference type="Gene3D" id="1.10.760.10">
    <property type="entry name" value="Cytochrome c-like domain"/>
    <property type="match status" value="3"/>
</dbReference>
<dbReference type="EMBL" id="CP047650">
    <property type="protein sequence ID" value="QHJ01295.1"/>
    <property type="molecule type" value="Genomic_DNA"/>
</dbReference>
<dbReference type="InterPro" id="IPR014353">
    <property type="entry name" value="Membr-bd_ADH_cyt_c"/>
</dbReference>
<evidence type="ECO:0000256" key="9">
    <source>
        <dbReference type="ARBA" id="ARBA00023004"/>
    </source>
</evidence>
<keyword evidence="10" id="KW-0472">Membrane</keyword>
<feature type="domain" description="Cytochrome c" evidence="14">
    <location>
        <begin position="53"/>
        <end position="156"/>
    </location>
</feature>
<dbReference type="AlphaFoldDB" id="A0A857JB99"/>
<feature type="binding site" description="covalent" evidence="11">
    <location>
        <position position="218"/>
    </location>
    <ligand>
        <name>heme c</name>
        <dbReference type="ChEBI" id="CHEBI:61717"/>
        <label>2</label>
    </ligand>
</feature>
<feature type="binding site" description="axial binding residue" evidence="12">
    <location>
        <position position="219"/>
    </location>
    <ligand>
        <name>heme c</name>
        <dbReference type="ChEBI" id="CHEBI:61717"/>
        <label>2</label>
    </ligand>
    <ligandPart>
        <name>Fe</name>
        <dbReference type="ChEBI" id="CHEBI:18248"/>
    </ligandPart>
</feature>
<dbReference type="Proteomes" id="UP000464787">
    <property type="component" value="Chromosome"/>
</dbReference>
<organism evidence="15 16">
    <name type="scientific">Xylophilus rhododendri</name>
    <dbReference type="NCBI Taxonomy" id="2697032"/>
    <lineage>
        <taxon>Bacteria</taxon>
        <taxon>Pseudomonadati</taxon>
        <taxon>Pseudomonadota</taxon>
        <taxon>Betaproteobacteria</taxon>
        <taxon>Burkholderiales</taxon>
        <taxon>Xylophilus</taxon>
    </lineage>
</organism>
<dbReference type="RefSeq" id="WP_160555103.1">
    <property type="nucleotide sequence ID" value="NZ_CP047650.1"/>
</dbReference>
<evidence type="ECO:0000256" key="12">
    <source>
        <dbReference type="PIRSR" id="PIRSR000018-51"/>
    </source>
</evidence>
<evidence type="ECO:0000256" key="1">
    <source>
        <dbReference type="ARBA" id="ARBA00004236"/>
    </source>
</evidence>
<proteinExistence type="predicted"/>
<dbReference type="GO" id="GO:0009055">
    <property type="term" value="F:electron transfer activity"/>
    <property type="evidence" value="ECO:0007669"/>
    <property type="project" value="InterPro"/>
</dbReference>
<feature type="binding site" description="covalent" evidence="11">
    <location>
        <position position="67"/>
    </location>
    <ligand>
        <name>heme c</name>
        <dbReference type="ChEBI" id="CHEBI:61717"/>
        <label>1</label>
    </ligand>
</feature>
<feature type="binding site" description="covalent" evidence="11">
    <location>
        <position position="350"/>
    </location>
    <ligand>
        <name>heme c</name>
        <dbReference type="ChEBI" id="CHEBI:61717"/>
        <label>3</label>
    </ligand>
</feature>
<dbReference type="PRINTS" id="PR00605">
    <property type="entry name" value="CYTCHROMECIC"/>
</dbReference>
<keyword evidence="5 12" id="KW-0479">Metal-binding</keyword>
<evidence type="ECO:0000313" key="16">
    <source>
        <dbReference type="Proteomes" id="UP000464787"/>
    </source>
</evidence>
<keyword evidence="3" id="KW-1003">Cell membrane</keyword>
<feature type="binding site" description="covalent" evidence="11">
    <location>
        <position position="70"/>
    </location>
    <ligand>
        <name>heme c</name>
        <dbReference type="ChEBI" id="CHEBI:61717"/>
        <label>1</label>
    </ligand>
</feature>
<keyword evidence="8" id="KW-0249">Electron transport</keyword>
<feature type="binding site" description="axial binding residue" evidence="12">
    <location>
        <position position="71"/>
    </location>
    <ligand>
        <name>heme c</name>
        <dbReference type="ChEBI" id="CHEBI:61717"/>
        <label>1</label>
    </ligand>
    <ligandPart>
        <name>Fe</name>
        <dbReference type="ChEBI" id="CHEBI:18248"/>
    </ligandPart>
</feature>
<keyword evidence="4 11" id="KW-0349">Heme</keyword>
<dbReference type="InterPro" id="IPR009056">
    <property type="entry name" value="Cyt_c-like_dom"/>
</dbReference>
<feature type="binding site" description="covalent" evidence="11">
    <location>
        <position position="353"/>
    </location>
    <ligand>
        <name>heme c</name>
        <dbReference type="ChEBI" id="CHEBI:61717"/>
        <label>3</label>
    </ligand>
</feature>
<comment type="cofactor">
    <cofactor evidence="11">
        <name>heme c</name>
        <dbReference type="ChEBI" id="CHEBI:61717"/>
    </cofactor>
    <text evidence="11">Binds 3 heme c groups covalently per subunit.</text>
</comment>
<comment type="subcellular location">
    <subcellularLocation>
        <location evidence="1">Cell membrane</location>
    </subcellularLocation>
</comment>
<dbReference type="PANTHER" id="PTHR35008:SF8">
    <property type="entry name" value="ALCOHOL DEHYDROGENASE CYTOCHROME C SUBUNIT"/>
    <property type="match status" value="1"/>
</dbReference>
<feature type="domain" description="Cytochrome c" evidence="14">
    <location>
        <begin position="200"/>
        <end position="314"/>
    </location>
</feature>
<evidence type="ECO:0000256" key="4">
    <source>
        <dbReference type="ARBA" id="ARBA00022617"/>
    </source>
</evidence>
<evidence type="ECO:0000256" key="10">
    <source>
        <dbReference type="ARBA" id="ARBA00023136"/>
    </source>
</evidence>
<dbReference type="Pfam" id="PF00034">
    <property type="entry name" value="Cytochrom_C"/>
    <property type="match status" value="3"/>
</dbReference>
<sequence length="454" mass="48107">MRKFLTISASLLALALAGAWGISTATQAPARDLTIGDPPVPVAEAPGVDSKDPLVLRGQYLARAGDCIACHTAAGGKPFAGGLPMASPIGTIYSTNITPDKQSGIGSYTLQDFDNAVRHGIAKEGHTLYPAMPYTSYAYVKPDDVKALYAYFMQGVAPVAQANRGTDISWPLSMRWPLSFWRRMFAPTPVADNTPVDQGDKIAVGRYLVTGLGHCSTCHTPRGVALQEKAGTDADGPAFLSGAVLEGWLARNLRGDKADGLGAWSEQDIVELLKTGRNAHGAAVGSMSDVVQHSTQYMSDRDLQAMAAYLKTLPPLKPDAAAQAYVDTDAKAMFEGTTKDVGALLFVDNCAACHRTSGKGYEGVFPALAQNPTLSTQDPSSVVHIILQGAEMPSTQTAPTHFAMPGFADRLTDTEVAQVASFVRKTWGNQGPAVSAEQVRDMRKEIKAAAAPVR</sequence>
<evidence type="ECO:0000256" key="5">
    <source>
        <dbReference type="ARBA" id="ARBA00022723"/>
    </source>
</evidence>
<evidence type="ECO:0000256" key="3">
    <source>
        <dbReference type="ARBA" id="ARBA00022475"/>
    </source>
</evidence>
<gene>
    <name evidence="15" type="ORF">GT347_26885</name>
</gene>
<evidence type="ECO:0000256" key="2">
    <source>
        <dbReference type="ARBA" id="ARBA00022448"/>
    </source>
</evidence>
<dbReference type="PROSITE" id="PS51007">
    <property type="entry name" value="CYTC"/>
    <property type="match status" value="3"/>
</dbReference>
<dbReference type="InterPro" id="IPR051459">
    <property type="entry name" value="Cytochrome_c-type_DH"/>
</dbReference>
<evidence type="ECO:0000256" key="8">
    <source>
        <dbReference type="ARBA" id="ARBA00022982"/>
    </source>
</evidence>
<feature type="signal peptide" evidence="13">
    <location>
        <begin position="1"/>
        <end position="30"/>
    </location>
</feature>
<feature type="binding site" description="covalent" evidence="11">
    <location>
        <position position="215"/>
    </location>
    <ligand>
        <name>heme c</name>
        <dbReference type="ChEBI" id="CHEBI:61717"/>
        <label>2</label>
    </ligand>
</feature>
<evidence type="ECO:0000313" key="15">
    <source>
        <dbReference type="EMBL" id="QHJ01295.1"/>
    </source>
</evidence>
<feature type="chain" id="PRO_5032881002" evidence="13">
    <location>
        <begin position="31"/>
        <end position="454"/>
    </location>
</feature>
<feature type="domain" description="Cytochrome c" evidence="14">
    <location>
        <begin position="337"/>
        <end position="427"/>
    </location>
</feature>
<evidence type="ECO:0000256" key="11">
    <source>
        <dbReference type="PIRSR" id="PIRSR000018-50"/>
    </source>
</evidence>
<evidence type="ECO:0000259" key="14">
    <source>
        <dbReference type="PROSITE" id="PS51007"/>
    </source>
</evidence>
<keyword evidence="9 12" id="KW-0408">Iron</keyword>
<dbReference type="PANTHER" id="PTHR35008">
    <property type="entry name" value="BLL4482 PROTEIN-RELATED"/>
    <property type="match status" value="1"/>
</dbReference>
<keyword evidence="2" id="KW-0813">Transport</keyword>
<dbReference type="InterPro" id="IPR008168">
    <property type="entry name" value="Cyt_C_IC"/>
</dbReference>
<dbReference type="GO" id="GO:0016614">
    <property type="term" value="F:oxidoreductase activity, acting on CH-OH group of donors"/>
    <property type="evidence" value="ECO:0007669"/>
    <property type="project" value="InterPro"/>
</dbReference>